<protein>
    <submittedName>
        <fullName evidence="3">Uncharacterized protein</fullName>
    </submittedName>
</protein>
<reference evidence="4" key="1">
    <citation type="journal article" date="2012" name="Science">
        <title>The Paleozoic origin of enzymatic lignin decomposition reconstructed from 31 fungal genomes.</title>
        <authorList>
            <person name="Floudas D."/>
            <person name="Binder M."/>
            <person name="Riley R."/>
            <person name="Barry K."/>
            <person name="Blanchette R.A."/>
            <person name="Henrissat B."/>
            <person name="Martinez A.T."/>
            <person name="Otillar R."/>
            <person name="Spatafora J.W."/>
            <person name="Yadav J.S."/>
            <person name="Aerts A."/>
            <person name="Benoit I."/>
            <person name="Boyd A."/>
            <person name="Carlson A."/>
            <person name="Copeland A."/>
            <person name="Coutinho P.M."/>
            <person name="de Vries R.P."/>
            <person name="Ferreira P."/>
            <person name="Findley K."/>
            <person name="Foster B."/>
            <person name="Gaskell J."/>
            <person name="Glotzer D."/>
            <person name="Gorecki P."/>
            <person name="Heitman J."/>
            <person name="Hesse C."/>
            <person name="Hori C."/>
            <person name="Igarashi K."/>
            <person name="Jurgens J.A."/>
            <person name="Kallen N."/>
            <person name="Kersten P."/>
            <person name="Kohler A."/>
            <person name="Kuees U."/>
            <person name="Kumar T.K.A."/>
            <person name="Kuo A."/>
            <person name="LaButti K."/>
            <person name="Larrondo L.F."/>
            <person name="Lindquist E."/>
            <person name="Ling A."/>
            <person name="Lombard V."/>
            <person name="Lucas S."/>
            <person name="Lundell T."/>
            <person name="Martin R."/>
            <person name="McLaughlin D.J."/>
            <person name="Morgenstern I."/>
            <person name="Morin E."/>
            <person name="Murat C."/>
            <person name="Nagy L.G."/>
            <person name="Nolan M."/>
            <person name="Ohm R.A."/>
            <person name="Patyshakuliyeva A."/>
            <person name="Rokas A."/>
            <person name="Ruiz-Duenas F.J."/>
            <person name="Sabat G."/>
            <person name="Salamov A."/>
            <person name="Samejima M."/>
            <person name="Schmutz J."/>
            <person name="Slot J.C."/>
            <person name="St John F."/>
            <person name="Stenlid J."/>
            <person name="Sun H."/>
            <person name="Sun S."/>
            <person name="Syed K."/>
            <person name="Tsang A."/>
            <person name="Wiebenga A."/>
            <person name="Young D."/>
            <person name="Pisabarro A."/>
            <person name="Eastwood D.C."/>
            <person name="Martin F."/>
            <person name="Cullen D."/>
            <person name="Grigoriev I.V."/>
            <person name="Hibbett D.S."/>
        </authorList>
    </citation>
    <scope>NUCLEOTIDE SEQUENCE [LARGE SCALE GENOMIC DNA]</scope>
    <source>
        <strain evidence="4">RWD-64-598 SS2</strain>
    </source>
</reference>
<evidence type="ECO:0000313" key="4">
    <source>
        <dbReference type="Proteomes" id="UP000053558"/>
    </source>
</evidence>
<proteinExistence type="predicted"/>
<accession>R7SEB9</accession>
<dbReference type="GeneID" id="19198979"/>
<feature type="transmembrane region" description="Helical" evidence="2">
    <location>
        <begin position="52"/>
        <end position="73"/>
    </location>
</feature>
<sequence length="251" mass="28947">MTSPFTSHDNGRTAPPPYSQHAMSSNRHWHSGTREASPLVHSESLDKRRPSAISCVVTIITFIITISLFASFITGSATRHDSCVDEHKDEHKDERLKMNLFWDGFSTEGCVRYQRRQYRARLMNMRAGYEYPIEACMKMPIPIDGVERFPLRCVDKGIGGLYGIWEVDGEGYCATFFEEFQPMECTAWGSGLKRYRMYMARLNRGDDWRDMCSSTPARLLNVTFDGPTYCDQQNGRTYGYWEIPDSDCEKY</sequence>
<evidence type="ECO:0000256" key="2">
    <source>
        <dbReference type="SAM" id="Phobius"/>
    </source>
</evidence>
<keyword evidence="2" id="KW-0812">Transmembrane</keyword>
<gene>
    <name evidence="3" type="ORF">CONPUDRAFT_113006</name>
</gene>
<organism evidence="3 4">
    <name type="scientific">Coniophora puteana (strain RWD-64-598)</name>
    <name type="common">Brown rot fungus</name>
    <dbReference type="NCBI Taxonomy" id="741705"/>
    <lineage>
        <taxon>Eukaryota</taxon>
        <taxon>Fungi</taxon>
        <taxon>Dikarya</taxon>
        <taxon>Basidiomycota</taxon>
        <taxon>Agaricomycotina</taxon>
        <taxon>Agaricomycetes</taxon>
        <taxon>Agaricomycetidae</taxon>
        <taxon>Boletales</taxon>
        <taxon>Coniophorineae</taxon>
        <taxon>Coniophoraceae</taxon>
        <taxon>Coniophora</taxon>
    </lineage>
</organism>
<keyword evidence="4" id="KW-1185">Reference proteome</keyword>
<evidence type="ECO:0000256" key="1">
    <source>
        <dbReference type="SAM" id="MobiDB-lite"/>
    </source>
</evidence>
<dbReference type="OrthoDB" id="3153758at2759"/>
<dbReference type="OMA" id="RIFGHWI"/>
<evidence type="ECO:0000313" key="3">
    <source>
        <dbReference type="EMBL" id="EIW74523.1"/>
    </source>
</evidence>
<dbReference type="KEGG" id="cput:CONPUDRAFT_113006"/>
<name>R7SEB9_CONPW</name>
<keyword evidence="2" id="KW-1133">Transmembrane helix</keyword>
<keyword evidence="2" id="KW-0472">Membrane</keyword>
<dbReference type="RefSeq" id="XP_007775143.1">
    <property type="nucleotide sequence ID" value="XM_007776953.1"/>
</dbReference>
<dbReference type="AlphaFoldDB" id="R7SEB9"/>
<dbReference type="eggNOG" id="ENOG502QQWT">
    <property type="taxonomic scope" value="Eukaryota"/>
</dbReference>
<dbReference type="Proteomes" id="UP000053558">
    <property type="component" value="Unassembled WGS sequence"/>
</dbReference>
<dbReference type="EMBL" id="JH711591">
    <property type="protein sequence ID" value="EIW74523.1"/>
    <property type="molecule type" value="Genomic_DNA"/>
</dbReference>
<feature type="region of interest" description="Disordered" evidence="1">
    <location>
        <begin position="1"/>
        <end position="43"/>
    </location>
</feature>